<comment type="subcellular location">
    <subcellularLocation>
        <location evidence="1">Membrane</location>
        <topology evidence="1">Multi-pass membrane protein</topology>
    </subcellularLocation>
</comment>
<evidence type="ECO:0000256" key="5">
    <source>
        <dbReference type="ARBA" id="ARBA00022989"/>
    </source>
</evidence>
<evidence type="ECO:0000256" key="4">
    <source>
        <dbReference type="ARBA" id="ARBA00022970"/>
    </source>
</evidence>
<dbReference type="PANTHER" id="PTHR43495">
    <property type="entry name" value="GABA PERMEASE"/>
    <property type="match status" value="1"/>
</dbReference>
<comment type="caution">
    <text evidence="10">The sequence shown here is derived from an EMBL/GenBank/DDBJ whole genome shotgun (WGS) entry which is preliminary data.</text>
</comment>
<feature type="transmembrane region" description="Helical" evidence="8">
    <location>
        <begin position="109"/>
        <end position="129"/>
    </location>
</feature>
<dbReference type="GO" id="GO:0055085">
    <property type="term" value="P:transmembrane transport"/>
    <property type="evidence" value="ECO:0007669"/>
    <property type="project" value="InterPro"/>
</dbReference>
<evidence type="ECO:0000313" key="11">
    <source>
        <dbReference type="Proteomes" id="UP000193208"/>
    </source>
</evidence>
<evidence type="ECO:0000256" key="7">
    <source>
        <dbReference type="SAM" id="MobiDB-lite"/>
    </source>
</evidence>
<accession>A0A1X3A034</accession>
<feature type="transmembrane region" description="Helical" evidence="8">
    <location>
        <begin position="203"/>
        <end position="220"/>
    </location>
</feature>
<keyword evidence="2" id="KW-0813">Transport</keyword>
<organism evidence="10 11">
    <name type="scientific">Bifidobacterium adolescentis</name>
    <dbReference type="NCBI Taxonomy" id="1680"/>
    <lineage>
        <taxon>Bacteria</taxon>
        <taxon>Bacillati</taxon>
        <taxon>Actinomycetota</taxon>
        <taxon>Actinomycetes</taxon>
        <taxon>Bifidobacteriales</taxon>
        <taxon>Bifidobacteriaceae</taxon>
        <taxon>Bifidobacterium</taxon>
    </lineage>
</organism>
<keyword evidence="3 8" id="KW-0812">Transmembrane</keyword>
<dbReference type="EMBL" id="LNKI01000003">
    <property type="protein sequence ID" value="OSH00021.1"/>
    <property type="molecule type" value="Genomic_DNA"/>
</dbReference>
<dbReference type="GO" id="GO:0016020">
    <property type="term" value="C:membrane"/>
    <property type="evidence" value="ECO:0007669"/>
    <property type="project" value="UniProtKB-SubCell"/>
</dbReference>
<evidence type="ECO:0000256" key="1">
    <source>
        <dbReference type="ARBA" id="ARBA00004141"/>
    </source>
</evidence>
<name>A0A1X3A034_BIFAD</name>
<evidence type="ECO:0000256" key="8">
    <source>
        <dbReference type="SAM" id="Phobius"/>
    </source>
</evidence>
<evidence type="ECO:0000256" key="3">
    <source>
        <dbReference type="ARBA" id="ARBA00022692"/>
    </source>
</evidence>
<dbReference type="Gene3D" id="1.20.1740.10">
    <property type="entry name" value="Amino acid/polyamine transporter I"/>
    <property type="match status" value="1"/>
</dbReference>
<dbReference type="AlphaFoldDB" id="A0A1X3A034"/>
<proteinExistence type="predicted"/>
<feature type="region of interest" description="Disordered" evidence="7">
    <location>
        <begin position="270"/>
        <end position="312"/>
    </location>
</feature>
<keyword evidence="5 8" id="KW-1133">Transmembrane helix</keyword>
<reference evidence="10 11" key="1">
    <citation type="journal article" date="2016" name="Sci. Rep.">
        <title>Evaluation of genetic diversity among strains of the human gut commensal Bifidobacterium adolescentis.</title>
        <authorList>
            <person name="Duranti S."/>
            <person name="Milani C."/>
            <person name="Lugli G.A."/>
            <person name="Mancabelli L."/>
            <person name="Turroni F."/>
            <person name="Ferrario C."/>
            <person name="Mangifesta M."/>
            <person name="Viappiani A."/>
            <person name="Sanchez B."/>
            <person name="Margolles A."/>
            <person name="van Sinderen D."/>
            <person name="Ventura M."/>
        </authorList>
    </citation>
    <scope>NUCLEOTIDE SEQUENCE [LARGE SCALE GENOMIC DNA]</scope>
    <source>
        <strain evidence="10 11">AL46-7</strain>
    </source>
</reference>
<evidence type="ECO:0000259" key="9">
    <source>
        <dbReference type="Pfam" id="PF00324"/>
    </source>
</evidence>
<gene>
    <name evidence="10" type="ORF">AL0467_1220</name>
</gene>
<feature type="transmembrane region" description="Helical" evidence="8">
    <location>
        <begin position="66"/>
        <end position="88"/>
    </location>
</feature>
<keyword evidence="6 8" id="KW-0472">Membrane</keyword>
<feature type="domain" description="Amino acid permease/ SLC12A" evidence="9">
    <location>
        <begin position="2"/>
        <end position="240"/>
    </location>
</feature>
<sequence>MIFTSNALSVRFFAETEFWFSFIKVAAIVLFILIGGCAVFGVLPIQGYDHAPLFENFVKDGLFPNGWMPVFTTMLTVNFAFSGTELIGVTAGETKDPNKAIPKASHTTLFRLVIFFIGSIVVMASLIPWQDAGVDESPFVLVFNSIGLPFAGDVMNFVVLTAILSAANSGLYASTRMLWSLANEDMIPHNIAKTNSRGVPMTALRLSMIGGLLALLSSVVAASTVYLVLVSVSGLAVVIVCFQQFGPSDRLRTSRSSCIRTTVTSTIRKPKPGRLIPPVPNRPSPIWYRNGSTREPDSLEDAAERLQTISEP</sequence>
<evidence type="ECO:0000313" key="10">
    <source>
        <dbReference type="EMBL" id="OSH00021.1"/>
    </source>
</evidence>
<dbReference type="InterPro" id="IPR004841">
    <property type="entry name" value="AA-permease/SLC12A_dom"/>
</dbReference>
<dbReference type="Pfam" id="PF00324">
    <property type="entry name" value="AA_permease"/>
    <property type="match status" value="1"/>
</dbReference>
<feature type="transmembrane region" description="Helical" evidence="8">
    <location>
        <begin position="21"/>
        <end position="46"/>
    </location>
</feature>
<dbReference type="Proteomes" id="UP000193208">
    <property type="component" value="Unassembled WGS sequence"/>
</dbReference>
<feature type="transmembrane region" description="Helical" evidence="8">
    <location>
        <begin position="226"/>
        <end position="245"/>
    </location>
</feature>
<protein>
    <submittedName>
        <fullName evidence="10">APC family amino acid-polyamine-organocation transporter</fullName>
    </submittedName>
</protein>
<evidence type="ECO:0000256" key="6">
    <source>
        <dbReference type="ARBA" id="ARBA00023136"/>
    </source>
</evidence>
<feature type="transmembrane region" description="Helical" evidence="8">
    <location>
        <begin position="141"/>
        <end position="167"/>
    </location>
</feature>
<dbReference type="PANTHER" id="PTHR43495:SF5">
    <property type="entry name" value="GAMMA-AMINOBUTYRIC ACID PERMEASE"/>
    <property type="match status" value="1"/>
</dbReference>
<evidence type="ECO:0000256" key="2">
    <source>
        <dbReference type="ARBA" id="ARBA00022448"/>
    </source>
</evidence>
<keyword evidence="4" id="KW-0029">Amino-acid transport</keyword>
<dbReference type="GO" id="GO:0006865">
    <property type="term" value="P:amino acid transport"/>
    <property type="evidence" value="ECO:0007669"/>
    <property type="project" value="UniProtKB-KW"/>
</dbReference>